<keyword evidence="7 18" id="KW-0679">Respiratory chain</keyword>
<evidence type="ECO:0000256" key="17">
    <source>
        <dbReference type="ARBA" id="ARBA00049551"/>
    </source>
</evidence>
<feature type="transmembrane region" description="Helical" evidence="18">
    <location>
        <begin position="187"/>
        <end position="206"/>
    </location>
</feature>
<keyword evidence="10 18" id="KW-1278">Translocase</keyword>
<dbReference type="PANTHER" id="PTHR46552:SF1">
    <property type="entry name" value="NADH-UBIQUINONE OXIDOREDUCTASE CHAIN 2"/>
    <property type="match status" value="1"/>
</dbReference>
<protein>
    <recommendedName>
        <fullName evidence="5 18">NADH-ubiquinone oxidoreductase chain 2</fullName>
        <ecNumber evidence="4 18">7.1.1.2</ecNumber>
    </recommendedName>
</protein>
<evidence type="ECO:0000256" key="2">
    <source>
        <dbReference type="ARBA" id="ARBA00004448"/>
    </source>
</evidence>
<keyword evidence="13 18" id="KW-0520">NAD</keyword>
<accession>A0A2K9YV10</accession>
<evidence type="ECO:0000256" key="9">
    <source>
        <dbReference type="ARBA" id="ARBA00022792"/>
    </source>
</evidence>
<keyword evidence="15 18" id="KW-0496">Mitochondrion</keyword>
<feature type="domain" description="NADH:quinone oxidoreductase/Mrp antiporter transmembrane" evidence="19">
    <location>
        <begin position="22"/>
        <end position="274"/>
    </location>
</feature>
<dbReference type="EC" id="7.1.1.2" evidence="4 18"/>
<geneLocation type="mitochondrion" evidence="20"/>
<evidence type="ECO:0000256" key="6">
    <source>
        <dbReference type="ARBA" id="ARBA00022448"/>
    </source>
</evidence>
<dbReference type="GO" id="GO:0006120">
    <property type="term" value="P:mitochondrial electron transport, NADH to ubiquinone"/>
    <property type="evidence" value="ECO:0007669"/>
    <property type="project" value="InterPro"/>
</dbReference>
<evidence type="ECO:0000256" key="1">
    <source>
        <dbReference type="ARBA" id="ARBA00003257"/>
    </source>
</evidence>
<keyword evidence="8 18" id="KW-0812">Transmembrane</keyword>
<dbReference type="InterPro" id="IPR050175">
    <property type="entry name" value="Complex_I_Subunit_2"/>
</dbReference>
<dbReference type="InterPro" id="IPR003917">
    <property type="entry name" value="NADH_UbQ_OxRdtase_chain2"/>
</dbReference>
<keyword evidence="14 18" id="KW-0830">Ubiquinone</keyword>
<evidence type="ECO:0000256" key="12">
    <source>
        <dbReference type="ARBA" id="ARBA00022989"/>
    </source>
</evidence>
<keyword evidence="9 18" id="KW-0999">Mitochondrion inner membrane</keyword>
<dbReference type="PRINTS" id="PR01436">
    <property type="entry name" value="NADHDHGNASE2"/>
</dbReference>
<keyword evidence="16 18" id="KW-0472">Membrane</keyword>
<comment type="function">
    <text evidence="18">Core subunit of the mitochondrial membrane respiratory chain NADH dehydrogenase (Complex I) which catalyzes electron transfer from NADH through the respiratory chain, using ubiquinone as an electron acceptor. Essential for the catalytic activity and assembly of complex I.</text>
</comment>
<keyword evidence="12 18" id="KW-1133">Transmembrane helix</keyword>
<evidence type="ECO:0000256" key="15">
    <source>
        <dbReference type="ARBA" id="ARBA00023128"/>
    </source>
</evidence>
<comment type="similarity">
    <text evidence="3 18">Belongs to the complex I subunit 2 family.</text>
</comment>
<reference evidence="20" key="1">
    <citation type="journal article" date="2018" name="Cladistics">
        <title>Phylogeny and the colourful history of jewel bugs (Insecta: Hemiptera: Scutelleridae).</title>
        <authorList>
            <person name="Wu Y."/>
            <person name="Redei D."/>
            <person name="Eger J."/>
            <person name="Wang Y."/>
            <person name="Wu H."/>
            <person name="Carapezza A."/>
            <person name="Kment P."/>
            <person name="Cai B."/>
            <person name="Sun X."/>
            <person name="Guo P."/>
            <person name="Luo J."/>
            <person name="Xie Q."/>
        </authorList>
    </citation>
    <scope>NUCLEOTIDE SEQUENCE</scope>
</reference>
<comment type="subcellular location">
    <subcellularLocation>
        <location evidence="2 18">Mitochondrion inner membrane</location>
        <topology evidence="2 18">Multi-pass membrane protein</topology>
    </subcellularLocation>
</comment>
<dbReference type="PANTHER" id="PTHR46552">
    <property type="entry name" value="NADH-UBIQUINONE OXIDOREDUCTASE CHAIN 2"/>
    <property type="match status" value="1"/>
</dbReference>
<comment type="catalytic activity">
    <reaction evidence="17 18">
        <text>a ubiquinone + NADH + 5 H(+)(in) = a ubiquinol + NAD(+) + 4 H(+)(out)</text>
        <dbReference type="Rhea" id="RHEA:29091"/>
        <dbReference type="Rhea" id="RHEA-COMP:9565"/>
        <dbReference type="Rhea" id="RHEA-COMP:9566"/>
        <dbReference type="ChEBI" id="CHEBI:15378"/>
        <dbReference type="ChEBI" id="CHEBI:16389"/>
        <dbReference type="ChEBI" id="CHEBI:17976"/>
        <dbReference type="ChEBI" id="CHEBI:57540"/>
        <dbReference type="ChEBI" id="CHEBI:57945"/>
        <dbReference type="EC" id="7.1.1.2"/>
    </reaction>
</comment>
<organism evidence="20">
    <name type="scientific">Augocoris gomesii</name>
    <dbReference type="NCBI Taxonomy" id="2080387"/>
    <lineage>
        <taxon>Eukaryota</taxon>
        <taxon>Metazoa</taxon>
        <taxon>Ecdysozoa</taxon>
        <taxon>Arthropoda</taxon>
        <taxon>Hexapoda</taxon>
        <taxon>Insecta</taxon>
        <taxon>Pterygota</taxon>
        <taxon>Neoptera</taxon>
        <taxon>Paraneoptera</taxon>
        <taxon>Hemiptera</taxon>
        <taxon>Heteroptera</taxon>
        <taxon>Panheteroptera</taxon>
        <taxon>Pentatomomorpha</taxon>
        <taxon>Pentatomoidea</taxon>
        <taxon>Scutelleridae</taxon>
        <taxon>Scutellerinae</taxon>
        <taxon>Augocoris</taxon>
    </lineage>
</organism>
<evidence type="ECO:0000259" key="19">
    <source>
        <dbReference type="Pfam" id="PF00361"/>
    </source>
</evidence>
<evidence type="ECO:0000256" key="8">
    <source>
        <dbReference type="ARBA" id="ARBA00022692"/>
    </source>
</evidence>
<feature type="transmembrane region" description="Helical" evidence="18">
    <location>
        <begin position="82"/>
        <end position="104"/>
    </location>
</feature>
<evidence type="ECO:0000256" key="14">
    <source>
        <dbReference type="ARBA" id="ARBA00023075"/>
    </source>
</evidence>
<sequence length="324" mass="37913">MNKSKSLFWLTMMNGTILVMSSNNWMSMWMGLEINMMSFIPIINNKNKTTSEAMMIYLLTQSISSMLLMFSIIMLNMTMNMMFNNIILMSLLIKLGAAPFHMWLPEIMTKMNWTSSAILLTWQKIAPMSIINNMMINNMILYFSVIISVLLGAMGGLNQMSLRKIMGYSSINHLGWMLSLSMTKSSWIMYLVIYSIMVVIMCWMFHQYNMIHINQVNNMNMTMMEKMNYIMSMMSLGGLPPFLGFLPKWMVIQNMMNNNLMMMLTIMVMSSLMSLFYYLRTMTTMMMTFSMMNKWIIMKPKSKMITIMMMVNMSLPMIMILNFI</sequence>
<proteinExistence type="inferred from homology"/>
<keyword evidence="6" id="KW-0813">Transport</keyword>
<evidence type="ECO:0000256" key="11">
    <source>
        <dbReference type="ARBA" id="ARBA00022982"/>
    </source>
</evidence>
<dbReference type="AlphaFoldDB" id="A0A2K9YV10"/>
<feature type="transmembrane region" description="Helical" evidence="18">
    <location>
        <begin position="304"/>
        <end position="323"/>
    </location>
</feature>
<evidence type="ECO:0000256" key="16">
    <source>
        <dbReference type="ARBA" id="ARBA00023136"/>
    </source>
</evidence>
<keyword evidence="11 18" id="KW-0249">Electron transport</keyword>
<dbReference type="EMBL" id="MF078014">
    <property type="protein sequence ID" value="AUW38570.1"/>
    <property type="molecule type" value="Genomic_DNA"/>
</dbReference>
<dbReference type="InterPro" id="IPR001750">
    <property type="entry name" value="ND/Mrp_TM"/>
</dbReference>
<dbReference type="Pfam" id="PF00361">
    <property type="entry name" value="Proton_antipo_M"/>
    <property type="match status" value="1"/>
</dbReference>
<comment type="function">
    <text evidence="1">Core subunit of the mitochondrial membrane respiratory chain NADH dehydrogenase (Complex I) that is believed to belong to the minimal assembly required for catalysis. Complex I functions in the transfer of electrons from NADH to the respiratory chain. The immediate electron acceptor for the enzyme is believed to be ubiquinone.</text>
</comment>
<evidence type="ECO:0000256" key="7">
    <source>
        <dbReference type="ARBA" id="ARBA00022660"/>
    </source>
</evidence>
<feature type="transmembrane region" description="Helical" evidence="18">
    <location>
        <begin position="259"/>
        <end position="279"/>
    </location>
</feature>
<evidence type="ECO:0000256" key="5">
    <source>
        <dbReference type="ARBA" id="ARBA00021008"/>
    </source>
</evidence>
<evidence type="ECO:0000256" key="18">
    <source>
        <dbReference type="RuleBase" id="RU003403"/>
    </source>
</evidence>
<dbReference type="GO" id="GO:0008137">
    <property type="term" value="F:NADH dehydrogenase (ubiquinone) activity"/>
    <property type="evidence" value="ECO:0007669"/>
    <property type="project" value="UniProtKB-EC"/>
</dbReference>
<evidence type="ECO:0000256" key="3">
    <source>
        <dbReference type="ARBA" id="ARBA00007012"/>
    </source>
</evidence>
<dbReference type="GO" id="GO:0005743">
    <property type="term" value="C:mitochondrial inner membrane"/>
    <property type="evidence" value="ECO:0007669"/>
    <property type="project" value="UniProtKB-SubCell"/>
</dbReference>
<feature type="transmembrane region" description="Helical" evidence="18">
    <location>
        <begin position="7"/>
        <end position="26"/>
    </location>
</feature>
<evidence type="ECO:0000313" key="20">
    <source>
        <dbReference type="EMBL" id="AUW38570.1"/>
    </source>
</evidence>
<evidence type="ECO:0000256" key="10">
    <source>
        <dbReference type="ARBA" id="ARBA00022967"/>
    </source>
</evidence>
<feature type="transmembrane region" description="Helical" evidence="18">
    <location>
        <begin position="139"/>
        <end position="158"/>
    </location>
</feature>
<name>A0A2K9YV10_9HEMI</name>
<feature type="transmembrane region" description="Helical" evidence="18">
    <location>
        <begin position="54"/>
        <end position="75"/>
    </location>
</feature>
<evidence type="ECO:0000256" key="13">
    <source>
        <dbReference type="ARBA" id="ARBA00023027"/>
    </source>
</evidence>
<feature type="transmembrane region" description="Helical" evidence="18">
    <location>
        <begin position="227"/>
        <end position="247"/>
    </location>
</feature>
<evidence type="ECO:0000256" key="4">
    <source>
        <dbReference type="ARBA" id="ARBA00012944"/>
    </source>
</evidence>
<gene>
    <name evidence="20" type="primary">ND2</name>
</gene>